<dbReference type="EMBL" id="JBHSMD010000004">
    <property type="protein sequence ID" value="MFC5494375.1"/>
    <property type="molecule type" value="Genomic_DNA"/>
</dbReference>
<keyword evidence="2" id="KW-0732">Signal</keyword>
<dbReference type="Gene3D" id="3.40.50.1980">
    <property type="entry name" value="Nitrogenase molybdenum iron protein domain"/>
    <property type="match status" value="2"/>
</dbReference>
<reference evidence="5" key="1">
    <citation type="journal article" date="2019" name="Int. J. Syst. Evol. Microbiol.">
        <title>The Global Catalogue of Microorganisms (GCM) 10K type strain sequencing project: providing services to taxonomists for standard genome sequencing and annotation.</title>
        <authorList>
            <consortium name="The Broad Institute Genomics Platform"/>
            <consortium name="The Broad Institute Genome Sequencing Center for Infectious Disease"/>
            <person name="Wu L."/>
            <person name="Ma J."/>
        </authorList>
    </citation>
    <scope>NUCLEOTIDE SEQUENCE [LARGE SCALE GENOMIC DNA]</scope>
    <source>
        <strain evidence="5">KACC 13778</strain>
    </source>
</reference>
<evidence type="ECO:0000313" key="4">
    <source>
        <dbReference type="EMBL" id="MFC5494375.1"/>
    </source>
</evidence>
<evidence type="ECO:0000256" key="2">
    <source>
        <dbReference type="SAM" id="SignalP"/>
    </source>
</evidence>
<feature type="domain" description="Fe/B12 periplasmic-binding" evidence="3">
    <location>
        <begin position="63"/>
        <end position="334"/>
    </location>
</feature>
<proteinExistence type="inferred from homology"/>
<name>A0ABW0N1A7_9ACTN</name>
<dbReference type="PANTHER" id="PTHR30535">
    <property type="entry name" value="VITAMIN B12-BINDING PROTEIN"/>
    <property type="match status" value="1"/>
</dbReference>
<dbReference type="InterPro" id="IPR050902">
    <property type="entry name" value="ABC_Transporter_SBP"/>
</dbReference>
<feature type="signal peptide" evidence="2">
    <location>
        <begin position="1"/>
        <end position="31"/>
    </location>
</feature>
<dbReference type="PANTHER" id="PTHR30535:SF34">
    <property type="entry name" value="MOLYBDATE-BINDING PROTEIN MOLA"/>
    <property type="match status" value="1"/>
</dbReference>
<dbReference type="SUPFAM" id="SSF53807">
    <property type="entry name" value="Helical backbone' metal receptor"/>
    <property type="match status" value="1"/>
</dbReference>
<dbReference type="Pfam" id="PF01497">
    <property type="entry name" value="Peripla_BP_2"/>
    <property type="match status" value="1"/>
</dbReference>
<feature type="chain" id="PRO_5046989705" evidence="2">
    <location>
        <begin position="32"/>
        <end position="334"/>
    </location>
</feature>
<comment type="similarity">
    <text evidence="1">Belongs to the bacterial solute-binding protein 8 family.</text>
</comment>
<evidence type="ECO:0000256" key="1">
    <source>
        <dbReference type="ARBA" id="ARBA00008814"/>
    </source>
</evidence>
<dbReference type="PROSITE" id="PS50983">
    <property type="entry name" value="FE_B12_PBP"/>
    <property type="match status" value="1"/>
</dbReference>
<dbReference type="RefSeq" id="WP_345180444.1">
    <property type="nucleotide sequence ID" value="NZ_BAABFQ010000007.1"/>
</dbReference>
<dbReference type="InterPro" id="IPR002491">
    <property type="entry name" value="ABC_transptr_periplasmic_BD"/>
</dbReference>
<accession>A0ABW0N1A7</accession>
<protein>
    <submittedName>
        <fullName evidence="4">ABC transporter substrate-binding protein</fullName>
    </submittedName>
</protein>
<evidence type="ECO:0000313" key="5">
    <source>
        <dbReference type="Proteomes" id="UP001595956"/>
    </source>
</evidence>
<organism evidence="4 5">
    <name type="scientific">Nocardioides caricicola</name>
    <dbReference type="NCBI Taxonomy" id="634770"/>
    <lineage>
        <taxon>Bacteria</taxon>
        <taxon>Bacillati</taxon>
        <taxon>Actinomycetota</taxon>
        <taxon>Actinomycetes</taxon>
        <taxon>Propionibacteriales</taxon>
        <taxon>Nocardioidaceae</taxon>
        <taxon>Nocardioides</taxon>
    </lineage>
</organism>
<sequence>MPTQPSRRPAPGWIAASVLLTGVLTACGAEADAPEPASAGTGSHPVTIENCGAEVTFDAAPQRVVLLKSSSVPFLHELGVLDRVTARAGQYPPDYYDDETLAELEAIPLLTDELDSSGHLQISKEVVISQEPDLVLGEVDNLSRATLDSVGIPLIEEPALCEQGVDDPGFDDVWAQLELYGEVFGREAEARAAIAELKGDLAEVEAQAGAPSGRTAAVLYPTVGGGVTYAYGTKSMAAPQLRAAGFVNAFGDVDERVFEVTLEELLGRDPDVLILLHSEGDPAAVEDAITELPGAEDLTAVRNGDVMAQLFNFTEPPTPLSVEGLERIVERFGS</sequence>
<keyword evidence="5" id="KW-1185">Reference proteome</keyword>
<comment type="caution">
    <text evidence="4">The sequence shown here is derived from an EMBL/GenBank/DDBJ whole genome shotgun (WGS) entry which is preliminary data.</text>
</comment>
<dbReference type="Proteomes" id="UP001595956">
    <property type="component" value="Unassembled WGS sequence"/>
</dbReference>
<evidence type="ECO:0000259" key="3">
    <source>
        <dbReference type="PROSITE" id="PS50983"/>
    </source>
</evidence>
<gene>
    <name evidence="4" type="ORF">ACFPKY_14765</name>
</gene>
<dbReference type="PROSITE" id="PS51257">
    <property type="entry name" value="PROKAR_LIPOPROTEIN"/>
    <property type="match status" value="1"/>
</dbReference>